<sequence length="94" mass="10676">MDPEVASDKQSIVDVLCKDSRGNRYIAEMVRPESLWSYCLNGEEFLQKETERILKLIKPDVLPSESTYQCESGNRLVPSDADNEPPLEKEDAQS</sequence>
<proteinExistence type="predicted"/>
<evidence type="ECO:0000313" key="3">
    <source>
        <dbReference type="Proteomes" id="UP000887116"/>
    </source>
</evidence>
<feature type="region of interest" description="Disordered" evidence="1">
    <location>
        <begin position="65"/>
        <end position="94"/>
    </location>
</feature>
<dbReference type="Proteomes" id="UP000887116">
    <property type="component" value="Unassembled WGS sequence"/>
</dbReference>
<dbReference type="EMBL" id="BMAO01008523">
    <property type="protein sequence ID" value="GFR24368.1"/>
    <property type="molecule type" value="Genomic_DNA"/>
</dbReference>
<reference evidence="2" key="1">
    <citation type="submission" date="2020-07" db="EMBL/GenBank/DDBJ databases">
        <title>Multicomponent nature underlies the extraordinary mechanical properties of spider dragline silk.</title>
        <authorList>
            <person name="Kono N."/>
            <person name="Nakamura H."/>
            <person name="Mori M."/>
            <person name="Yoshida Y."/>
            <person name="Ohtoshi R."/>
            <person name="Malay A.D."/>
            <person name="Moran D.A.P."/>
            <person name="Tomita M."/>
            <person name="Numata K."/>
            <person name="Arakawa K."/>
        </authorList>
    </citation>
    <scope>NUCLEOTIDE SEQUENCE</scope>
</reference>
<protein>
    <submittedName>
        <fullName evidence="2">Uncharacterized protein</fullName>
    </submittedName>
</protein>
<dbReference type="OrthoDB" id="7221630at2759"/>
<accession>A0A8X6JGK2</accession>
<dbReference type="AlphaFoldDB" id="A0A8X6JGK2"/>
<comment type="caution">
    <text evidence="2">The sequence shown here is derived from an EMBL/GenBank/DDBJ whole genome shotgun (WGS) entry which is preliminary data.</text>
</comment>
<name>A0A8X6JGK2_TRICU</name>
<evidence type="ECO:0000256" key="1">
    <source>
        <dbReference type="SAM" id="MobiDB-lite"/>
    </source>
</evidence>
<evidence type="ECO:0000313" key="2">
    <source>
        <dbReference type="EMBL" id="GFR24368.1"/>
    </source>
</evidence>
<gene>
    <name evidence="2" type="primary">EA652_0122</name>
    <name evidence="2" type="ORF">TNCT_413221</name>
</gene>
<organism evidence="2 3">
    <name type="scientific">Trichonephila clavata</name>
    <name type="common">Joro spider</name>
    <name type="synonym">Nephila clavata</name>
    <dbReference type="NCBI Taxonomy" id="2740835"/>
    <lineage>
        <taxon>Eukaryota</taxon>
        <taxon>Metazoa</taxon>
        <taxon>Ecdysozoa</taxon>
        <taxon>Arthropoda</taxon>
        <taxon>Chelicerata</taxon>
        <taxon>Arachnida</taxon>
        <taxon>Araneae</taxon>
        <taxon>Araneomorphae</taxon>
        <taxon>Entelegynae</taxon>
        <taxon>Araneoidea</taxon>
        <taxon>Nephilidae</taxon>
        <taxon>Trichonephila</taxon>
    </lineage>
</organism>
<keyword evidence="3" id="KW-1185">Reference proteome</keyword>